<feature type="binding site" evidence="4">
    <location>
        <begin position="154"/>
        <end position="155"/>
    </location>
    <ligand>
        <name>S-methyl-5'-thioadenosine</name>
        <dbReference type="ChEBI" id="CHEBI:17509"/>
    </ligand>
</feature>
<dbReference type="PANTHER" id="PTHR11558">
    <property type="entry name" value="SPERMIDINE/SPERMINE SYNTHASE"/>
    <property type="match status" value="1"/>
</dbReference>
<comment type="similarity">
    <text evidence="1 4">Belongs to the spermidine/spermine synthase family.</text>
</comment>
<name>A0ABW3ULL9_9BACL</name>
<dbReference type="PANTHER" id="PTHR11558:SF11">
    <property type="entry name" value="SPERMIDINE SYNTHASE"/>
    <property type="match status" value="1"/>
</dbReference>
<evidence type="ECO:0000313" key="7">
    <source>
        <dbReference type="EMBL" id="MFD1221783.1"/>
    </source>
</evidence>
<comment type="catalytic activity">
    <reaction evidence="4">
        <text>S-adenosyl 3-(methylsulfanyl)propylamine + putrescine = S-methyl-5'-thioadenosine + spermidine + H(+)</text>
        <dbReference type="Rhea" id="RHEA:12721"/>
        <dbReference type="ChEBI" id="CHEBI:15378"/>
        <dbReference type="ChEBI" id="CHEBI:17509"/>
        <dbReference type="ChEBI" id="CHEBI:57443"/>
        <dbReference type="ChEBI" id="CHEBI:57834"/>
        <dbReference type="ChEBI" id="CHEBI:326268"/>
        <dbReference type="EC" id="2.5.1.16"/>
    </reaction>
</comment>
<feature type="binding site" evidence="4">
    <location>
        <position position="103"/>
    </location>
    <ligand>
        <name>spermidine</name>
        <dbReference type="ChEBI" id="CHEBI:57834"/>
    </ligand>
</feature>
<keyword evidence="8" id="KW-1185">Reference proteome</keyword>
<organism evidence="7 8">
    <name type="scientific">Paenibacillus vulneris</name>
    <dbReference type="NCBI Taxonomy" id="1133364"/>
    <lineage>
        <taxon>Bacteria</taxon>
        <taxon>Bacillati</taxon>
        <taxon>Bacillota</taxon>
        <taxon>Bacilli</taxon>
        <taxon>Bacillales</taxon>
        <taxon>Paenibacillaceae</taxon>
        <taxon>Paenibacillus</taxon>
    </lineage>
</organism>
<dbReference type="SUPFAM" id="SSF53335">
    <property type="entry name" value="S-adenosyl-L-methionine-dependent methyltransferases"/>
    <property type="match status" value="1"/>
</dbReference>
<dbReference type="Gene3D" id="3.40.50.150">
    <property type="entry name" value="Vaccinia Virus protein VP39"/>
    <property type="match status" value="1"/>
</dbReference>
<dbReference type="InterPro" id="IPR030374">
    <property type="entry name" value="PABS"/>
</dbReference>
<evidence type="ECO:0000256" key="4">
    <source>
        <dbReference type="HAMAP-Rule" id="MF_00198"/>
    </source>
</evidence>
<comment type="caution">
    <text evidence="7">The sequence shown here is derived from an EMBL/GenBank/DDBJ whole genome shotgun (WGS) entry which is preliminary data.</text>
</comment>
<evidence type="ECO:0000259" key="6">
    <source>
        <dbReference type="PROSITE" id="PS51006"/>
    </source>
</evidence>
<comment type="caution">
    <text evidence="4">Lacks conserved residue(s) required for the propagation of feature annotation.</text>
</comment>
<dbReference type="GO" id="GO:0004766">
    <property type="term" value="F:spermidine synthase activity"/>
    <property type="evidence" value="ECO:0007669"/>
    <property type="project" value="UniProtKB-EC"/>
</dbReference>
<dbReference type="EMBL" id="JBHTLU010000019">
    <property type="protein sequence ID" value="MFD1221783.1"/>
    <property type="molecule type" value="Genomic_DNA"/>
</dbReference>
<keyword evidence="3 4" id="KW-0620">Polyamine biosynthesis</keyword>
<dbReference type="Pfam" id="PF17284">
    <property type="entry name" value="Spermine_synt_N"/>
    <property type="match status" value="1"/>
</dbReference>
<feature type="domain" description="PABS" evidence="6">
    <location>
        <begin position="20"/>
        <end position="252"/>
    </location>
</feature>
<feature type="binding site" evidence="4">
    <location>
        <position position="179"/>
    </location>
    <ligand>
        <name>S-methyl-5'-thioadenosine</name>
        <dbReference type="ChEBI" id="CHEBI:17509"/>
    </ligand>
</feature>
<comment type="subunit">
    <text evidence="4">Homodimer or homotetramer.</text>
</comment>
<dbReference type="PROSITE" id="PS51006">
    <property type="entry name" value="PABS_2"/>
    <property type="match status" value="1"/>
</dbReference>
<feature type="binding site" evidence="4">
    <location>
        <position position="48"/>
    </location>
    <ligand>
        <name>S-methyl-5'-thioadenosine</name>
        <dbReference type="ChEBI" id="CHEBI:17509"/>
    </ligand>
</feature>
<sequence>MANKKRSLTGYQKEENDELWLWDDIPELGMEVGYKIDRLLHYEQSSYQEISIADTRSFGRMLILDGTPQITSKDGFIYNEMISHIALATCPMPENVAMIGGGDCGPAREAMRYESVKRIDVVEIDQRVVDACKIWMTQDSKDNADGRVHLIYRDGYKWIQEQTNVYDILLIDRSDPYGPATSLYKPPFYQYVHDSLTKEGIAVFQAGSPYYSSHILKGTVKNLQRLFPIVLPYTCTVPTFPGGIWCFVLASKKWSPLQADLSRLQWTHSKYINPDLFRASFILPNYIKRLLNE</sequence>
<dbReference type="EC" id="2.5.1.16" evidence="4"/>
<dbReference type="Proteomes" id="UP001597180">
    <property type="component" value="Unassembled WGS sequence"/>
</dbReference>
<evidence type="ECO:0000313" key="8">
    <source>
        <dbReference type="Proteomes" id="UP001597180"/>
    </source>
</evidence>
<dbReference type="InterPro" id="IPR035246">
    <property type="entry name" value="Spermidine_synt_N"/>
</dbReference>
<protein>
    <recommendedName>
        <fullName evidence="4">Polyamine aminopropyltransferase</fullName>
    </recommendedName>
    <alternativeName>
        <fullName evidence="4">Putrescine aminopropyltransferase</fullName>
        <shortName evidence="4">PAPT</shortName>
    </alternativeName>
    <alternativeName>
        <fullName evidence="4">Spermidine synthase</fullName>
        <shortName evidence="4">SPDS</shortName>
        <shortName evidence="4">SPDSY</shortName>
        <ecNumber evidence="4">2.5.1.16</ecNumber>
    </alternativeName>
</protein>
<evidence type="ECO:0000256" key="5">
    <source>
        <dbReference type="PROSITE-ProRule" id="PRU00354"/>
    </source>
</evidence>
<comment type="function">
    <text evidence="4">Catalyzes the irreversible transfer of a propylamine group from the amino donor S-adenosylmethioninamine (decarboxy-AdoMet) to putrescine (1,4-diaminobutane) to yield spermidine.</text>
</comment>
<evidence type="ECO:0000256" key="3">
    <source>
        <dbReference type="ARBA" id="ARBA00023115"/>
    </source>
</evidence>
<dbReference type="InterPro" id="IPR029063">
    <property type="entry name" value="SAM-dependent_MTases_sf"/>
</dbReference>
<reference evidence="8" key="1">
    <citation type="journal article" date="2019" name="Int. J. Syst. Evol. Microbiol.">
        <title>The Global Catalogue of Microorganisms (GCM) 10K type strain sequencing project: providing services to taxonomists for standard genome sequencing and annotation.</title>
        <authorList>
            <consortium name="The Broad Institute Genomics Platform"/>
            <consortium name="The Broad Institute Genome Sequencing Center for Infectious Disease"/>
            <person name="Wu L."/>
            <person name="Ma J."/>
        </authorList>
    </citation>
    <scope>NUCLEOTIDE SEQUENCE [LARGE SCALE GENOMIC DNA]</scope>
    <source>
        <strain evidence="8">CCUG 53270</strain>
    </source>
</reference>
<feature type="active site" description="Proton acceptor" evidence="4 5">
    <location>
        <position position="172"/>
    </location>
</feature>
<dbReference type="Pfam" id="PF01564">
    <property type="entry name" value="Spermine_synth"/>
    <property type="match status" value="1"/>
</dbReference>
<proteinExistence type="inferred from homology"/>
<dbReference type="Gene3D" id="2.30.140.10">
    <property type="entry name" value="Spermidine synthase, tetramerisation domain"/>
    <property type="match status" value="1"/>
</dbReference>
<gene>
    <name evidence="4 7" type="primary">speE</name>
    <name evidence="7" type="ORF">ACFQ4B_16820</name>
</gene>
<dbReference type="InterPro" id="IPR037163">
    <property type="entry name" value="Spermidine_synt_N_sf"/>
</dbReference>
<keyword evidence="4" id="KW-0745">Spermidine biosynthesis</keyword>
<comment type="pathway">
    <text evidence="4">Amine and polyamine biosynthesis; spermidine biosynthesis; spermidine from putrescine: step 1/1.</text>
</comment>
<dbReference type="NCBIfam" id="NF002010">
    <property type="entry name" value="PRK00811.1"/>
    <property type="match status" value="1"/>
</dbReference>
<feature type="binding site" evidence="4">
    <location>
        <position position="123"/>
    </location>
    <ligand>
        <name>S-methyl-5'-thioadenosine</name>
        <dbReference type="ChEBI" id="CHEBI:17509"/>
    </ligand>
</feature>
<dbReference type="HAMAP" id="MF_00198">
    <property type="entry name" value="Spermidine_synth"/>
    <property type="match status" value="1"/>
</dbReference>
<evidence type="ECO:0000256" key="1">
    <source>
        <dbReference type="ARBA" id="ARBA00007867"/>
    </source>
</evidence>
<dbReference type="InterPro" id="IPR001045">
    <property type="entry name" value="Spermi_synthase"/>
</dbReference>
<keyword evidence="2 4" id="KW-0808">Transferase</keyword>
<evidence type="ECO:0000256" key="2">
    <source>
        <dbReference type="ARBA" id="ARBA00022679"/>
    </source>
</evidence>
<accession>A0ABW3ULL9</accession>
<dbReference type="RefSeq" id="WP_079912701.1">
    <property type="nucleotide sequence ID" value="NZ_BAABJG010000003.1"/>
</dbReference>